<proteinExistence type="predicted"/>
<accession>A0AAV4S4T9</accession>
<organism evidence="1 2">
    <name type="scientific">Caerostris extrusa</name>
    <name type="common">Bark spider</name>
    <name type="synonym">Caerostris bankana</name>
    <dbReference type="NCBI Taxonomy" id="172846"/>
    <lineage>
        <taxon>Eukaryota</taxon>
        <taxon>Metazoa</taxon>
        <taxon>Ecdysozoa</taxon>
        <taxon>Arthropoda</taxon>
        <taxon>Chelicerata</taxon>
        <taxon>Arachnida</taxon>
        <taxon>Araneae</taxon>
        <taxon>Araneomorphae</taxon>
        <taxon>Entelegynae</taxon>
        <taxon>Araneoidea</taxon>
        <taxon>Araneidae</taxon>
        <taxon>Caerostris</taxon>
    </lineage>
</organism>
<comment type="caution">
    <text evidence="1">The sequence shown here is derived from an EMBL/GenBank/DDBJ whole genome shotgun (WGS) entry which is preliminary data.</text>
</comment>
<protein>
    <submittedName>
        <fullName evidence="1">Uncharacterized protein</fullName>
    </submittedName>
</protein>
<reference evidence="1 2" key="1">
    <citation type="submission" date="2021-06" db="EMBL/GenBank/DDBJ databases">
        <title>Caerostris extrusa draft genome.</title>
        <authorList>
            <person name="Kono N."/>
            <person name="Arakawa K."/>
        </authorList>
    </citation>
    <scope>NUCLEOTIDE SEQUENCE [LARGE SCALE GENOMIC DNA]</scope>
</reference>
<evidence type="ECO:0000313" key="2">
    <source>
        <dbReference type="Proteomes" id="UP001054945"/>
    </source>
</evidence>
<dbReference type="AlphaFoldDB" id="A0AAV4S4T9"/>
<dbReference type="Proteomes" id="UP001054945">
    <property type="component" value="Unassembled WGS sequence"/>
</dbReference>
<evidence type="ECO:0000313" key="1">
    <source>
        <dbReference type="EMBL" id="GIY29029.1"/>
    </source>
</evidence>
<name>A0AAV4S4T9_CAEEX</name>
<keyword evidence="2" id="KW-1185">Reference proteome</keyword>
<dbReference type="EMBL" id="BPLR01009016">
    <property type="protein sequence ID" value="GIY29029.1"/>
    <property type="molecule type" value="Genomic_DNA"/>
</dbReference>
<gene>
    <name evidence="1" type="ORF">CEXT_373371</name>
</gene>
<sequence>MDENCERSYPIANLYTTTWRVKTRRGSLPTIMVKTIKKGLYKGVDLDLLRKCGTLIVCEYKITLPFDDATKMISILCEVS</sequence>